<dbReference type="InterPro" id="IPR031856">
    <property type="entry name" value="YdaS_toxin-like"/>
</dbReference>
<proteinExistence type="predicted"/>
<evidence type="ECO:0000313" key="1">
    <source>
        <dbReference type="EMBL" id="VVD29188.1"/>
    </source>
</evidence>
<accession>A0A5Q4YVQ2</accession>
<dbReference type="Proteomes" id="UP000325811">
    <property type="component" value="Chromosome I"/>
</dbReference>
<reference evidence="1 2" key="1">
    <citation type="submission" date="2019-08" db="EMBL/GenBank/DDBJ databases">
        <authorList>
            <person name="Herpell B J."/>
        </authorList>
    </citation>
    <scope>NUCLEOTIDE SEQUENCE [LARGE SCALE GENOMIC DNA]</scope>
    <source>
        <strain evidence="2">Msb3</strain>
    </source>
</reference>
<dbReference type="EMBL" id="LR699553">
    <property type="protein sequence ID" value="VVD29188.1"/>
    <property type="molecule type" value="Genomic_DNA"/>
</dbReference>
<dbReference type="Pfam" id="PF15943">
    <property type="entry name" value="YdaS_toxin"/>
    <property type="match status" value="1"/>
</dbReference>
<gene>
    <name evidence="1" type="ORF">PDMSB3_2732</name>
</gene>
<organism evidence="1 2">
    <name type="scientific">Paraburkholderia dioscoreae</name>
    <dbReference type="NCBI Taxonomy" id="2604047"/>
    <lineage>
        <taxon>Bacteria</taxon>
        <taxon>Pseudomonadati</taxon>
        <taxon>Pseudomonadota</taxon>
        <taxon>Betaproteobacteria</taxon>
        <taxon>Burkholderiales</taxon>
        <taxon>Burkholderiaceae</taxon>
        <taxon>Paraburkholderia</taxon>
    </lineage>
</organism>
<protein>
    <submittedName>
        <fullName evidence="1">Uncharacterized protein</fullName>
    </submittedName>
</protein>
<dbReference type="KEGG" id="pdio:PDMSB3_2732"/>
<dbReference type="InterPro" id="IPR010982">
    <property type="entry name" value="Lambda_DNA-bd_dom_sf"/>
</dbReference>
<dbReference type="SUPFAM" id="SSF47413">
    <property type="entry name" value="lambda repressor-like DNA-binding domains"/>
    <property type="match status" value="1"/>
</dbReference>
<keyword evidence="2" id="KW-1185">Reference proteome</keyword>
<name>A0A5Q4YVQ2_9BURK</name>
<dbReference type="GO" id="GO:0003677">
    <property type="term" value="F:DNA binding"/>
    <property type="evidence" value="ECO:0007669"/>
    <property type="project" value="InterPro"/>
</dbReference>
<sequence>MMYGKQCFTIRRMNTINLNALAAIREAVTIAKGPSNLARALGVSPQMVSQWTCDLPDRNRSVAARHCKAIEEKFGVSRTRLRPDDWHQYWGDLIGAPGSPPVPGAFAAPEVTPAEEAA</sequence>
<dbReference type="Gene3D" id="1.10.260.40">
    <property type="entry name" value="lambda repressor-like DNA-binding domains"/>
    <property type="match status" value="1"/>
</dbReference>
<evidence type="ECO:0000313" key="2">
    <source>
        <dbReference type="Proteomes" id="UP000325811"/>
    </source>
</evidence>
<dbReference type="AlphaFoldDB" id="A0A5Q4YVQ2"/>